<organism evidence="9 10">
    <name type="scientific">Fimbriiglobus ruber</name>
    <dbReference type="NCBI Taxonomy" id="1908690"/>
    <lineage>
        <taxon>Bacteria</taxon>
        <taxon>Pseudomonadati</taxon>
        <taxon>Planctomycetota</taxon>
        <taxon>Planctomycetia</taxon>
        <taxon>Gemmatales</taxon>
        <taxon>Gemmataceae</taxon>
        <taxon>Fimbriiglobus</taxon>
    </lineage>
</organism>
<dbReference type="PANTHER" id="PTHR42002">
    <property type="entry name" value="ANAEROBIC C4-DICARBOXYLATE TRANSPORTER DCUC-RELATED"/>
    <property type="match status" value="1"/>
</dbReference>
<reference evidence="10" key="1">
    <citation type="submission" date="2017-06" db="EMBL/GenBank/DDBJ databases">
        <title>Genome analysis of Fimbriiglobus ruber SP5, the first member of the order Planctomycetales with confirmed chitinolytic capability.</title>
        <authorList>
            <person name="Ravin N.V."/>
            <person name="Rakitin A.L."/>
            <person name="Ivanova A.A."/>
            <person name="Beletsky A.V."/>
            <person name="Kulichevskaya I.S."/>
            <person name="Mardanov A.V."/>
            <person name="Dedysh S.N."/>
        </authorList>
    </citation>
    <scope>NUCLEOTIDE SEQUENCE [LARGE SCALE GENOMIC DNA]</scope>
    <source>
        <strain evidence="10">SP5</strain>
    </source>
</reference>
<accession>A0A225D8F4</accession>
<protein>
    <submittedName>
        <fullName evidence="9">C4-dicarboxylate transporter</fullName>
    </submittedName>
</protein>
<dbReference type="NCBIfam" id="NF037994">
    <property type="entry name" value="DcuC_1"/>
    <property type="match status" value="1"/>
</dbReference>
<feature type="transmembrane region" description="Helical" evidence="8">
    <location>
        <begin position="467"/>
        <end position="488"/>
    </location>
</feature>
<keyword evidence="6 8" id="KW-1133">Transmembrane helix</keyword>
<dbReference type="AlphaFoldDB" id="A0A225D8F4"/>
<feature type="transmembrane region" description="Helical" evidence="8">
    <location>
        <begin position="387"/>
        <end position="410"/>
    </location>
</feature>
<feature type="transmembrane region" description="Helical" evidence="8">
    <location>
        <begin position="348"/>
        <end position="366"/>
    </location>
</feature>
<evidence type="ECO:0000256" key="8">
    <source>
        <dbReference type="SAM" id="Phobius"/>
    </source>
</evidence>
<dbReference type="GO" id="GO:0015556">
    <property type="term" value="F:C4-dicarboxylate transmembrane transporter activity"/>
    <property type="evidence" value="ECO:0007669"/>
    <property type="project" value="InterPro"/>
</dbReference>
<keyword evidence="3" id="KW-0813">Transport</keyword>
<evidence type="ECO:0000256" key="4">
    <source>
        <dbReference type="ARBA" id="ARBA00022475"/>
    </source>
</evidence>
<feature type="transmembrane region" description="Helical" evidence="8">
    <location>
        <begin position="91"/>
        <end position="110"/>
    </location>
</feature>
<gene>
    <name evidence="9" type="ORF">FRUB_08477</name>
</gene>
<keyword evidence="5 8" id="KW-0812">Transmembrane</keyword>
<dbReference type="InterPro" id="IPR004669">
    <property type="entry name" value="C4_dicarb_anaerob_car"/>
</dbReference>
<comment type="similarity">
    <text evidence="2">Belongs to the DcuC/DcuD transporter (TC 2.A.61) family.</text>
</comment>
<evidence type="ECO:0000256" key="3">
    <source>
        <dbReference type="ARBA" id="ARBA00022448"/>
    </source>
</evidence>
<feature type="transmembrane region" description="Helical" evidence="8">
    <location>
        <begin position="130"/>
        <end position="151"/>
    </location>
</feature>
<evidence type="ECO:0000256" key="5">
    <source>
        <dbReference type="ARBA" id="ARBA00022692"/>
    </source>
</evidence>
<proteinExistence type="inferred from homology"/>
<comment type="subcellular location">
    <subcellularLocation>
        <location evidence="1">Cell membrane</location>
        <topology evidence="1">Multi-pass membrane protein</topology>
    </subcellularLocation>
</comment>
<evidence type="ECO:0000313" key="10">
    <source>
        <dbReference type="Proteomes" id="UP000214646"/>
    </source>
</evidence>
<dbReference type="Pfam" id="PF03606">
    <property type="entry name" value="DcuC"/>
    <property type="match status" value="1"/>
</dbReference>
<keyword evidence="10" id="KW-1185">Reference proteome</keyword>
<sequence>MWAAVLVIGLAVAGVMRGIDVRLVLFAAALALGALAGDLAPIVRDFVDTFSNEKFVIPICSAMGFAYVLKYTECDRHLVRLLVTPLRKVRFLLVPGVVLVGFLVNIPVISQTSTAVCLGTVVVPVMRAAGFSPLAIGAALLLGASVGGELLNPGAPELGAIRDKTHVPTQSMMPAILPLVLPVLGVSALVLWVTTWLSERRLGPAKVGTIHSPGGVGGIETSTEREAVKTTAGALVTGESPKVESDSSGRVARDDTAAGLPRINLLKAIVPLVPLALLFLSGPPLYLFEISQDWVIPPPAKGATVVAKIDSRYSSRIIGLAMLIGVGAAVAVTPTGARNSMKAFFEGAGYGFTNIISLIVTAKCFGTGIEKVGFASHVGNLIAQNPGLLHPLAGTVPAAFAFICGSGMASTQSLYGFFYDPAVALEQDPVAVGAMVSVGSAVGRTMSPVAAVVLMTANLTGVRPIDLVKRVGPALVAGLVTAIVLRVLGIV</sequence>
<dbReference type="EMBL" id="NIDE01000017">
    <property type="protein sequence ID" value="OWK35914.1"/>
    <property type="molecule type" value="Genomic_DNA"/>
</dbReference>
<keyword evidence="7 8" id="KW-0472">Membrane</keyword>
<dbReference type="GO" id="GO:0005886">
    <property type="term" value="C:plasma membrane"/>
    <property type="evidence" value="ECO:0007669"/>
    <property type="project" value="UniProtKB-SubCell"/>
</dbReference>
<feature type="transmembrane region" description="Helical" evidence="8">
    <location>
        <begin position="172"/>
        <end position="193"/>
    </location>
</feature>
<evidence type="ECO:0000256" key="2">
    <source>
        <dbReference type="ARBA" id="ARBA00005275"/>
    </source>
</evidence>
<evidence type="ECO:0000256" key="6">
    <source>
        <dbReference type="ARBA" id="ARBA00022989"/>
    </source>
</evidence>
<evidence type="ECO:0000256" key="1">
    <source>
        <dbReference type="ARBA" id="ARBA00004651"/>
    </source>
</evidence>
<keyword evidence="4" id="KW-1003">Cell membrane</keyword>
<feature type="transmembrane region" description="Helical" evidence="8">
    <location>
        <begin position="317"/>
        <end position="336"/>
    </location>
</feature>
<evidence type="ECO:0000256" key="7">
    <source>
        <dbReference type="ARBA" id="ARBA00023136"/>
    </source>
</evidence>
<dbReference type="PANTHER" id="PTHR42002:SF2">
    <property type="entry name" value="ANAEROBIC C4-DICARBOXYLATE TRANSPORTER DCUC-RELATED"/>
    <property type="match status" value="1"/>
</dbReference>
<name>A0A225D8F4_9BACT</name>
<dbReference type="Proteomes" id="UP000214646">
    <property type="component" value="Unassembled WGS sequence"/>
</dbReference>
<dbReference type="InterPro" id="IPR018385">
    <property type="entry name" value="C4_dicarb_anaerob_car-like"/>
</dbReference>
<comment type="caution">
    <text evidence="9">The sequence shown here is derived from an EMBL/GenBank/DDBJ whole genome shotgun (WGS) entry which is preliminary data.</text>
</comment>
<evidence type="ECO:0000313" key="9">
    <source>
        <dbReference type="EMBL" id="OWK35914.1"/>
    </source>
</evidence>